<dbReference type="PANTHER" id="PTHR43917">
    <property type="match status" value="1"/>
</dbReference>
<dbReference type="PROSITE" id="PS50405">
    <property type="entry name" value="GST_CTER"/>
    <property type="match status" value="1"/>
</dbReference>
<dbReference type="SFLD" id="SFLDS00019">
    <property type="entry name" value="Glutathione_Transferase_(cytos"/>
    <property type="match status" value="1"/>
</dbReference>
<keyword evidence="11" id="KW-1185">Reference proteome</keyword>
<reference evidence="10" key="1">
    <citation type="submission" date="2020-06" db="EMBL/GenBank/DDBJ databases">
        <authorList>
            <consortium name="Wellcome Sanger Institute Data Sharing"/>
        </authorList>
    </citation>
    <scope>NUCLEOTIDE SEQUENCE [LARGE SCALE GENOMIC DNA]</scope>
</reference>
<dbReference type="FunFam" id="3.40.30.10:FF:000176">
    <property type="entry name" value="Glutathione S-transferase theta-1"/>
    <property type="match status" value="1"/>
</dbReference>
<dbReference type="InterPro" id="IPR004046">
    <property type="entry name" value="GST_C"/>
</dbReference>
<dbReference type="FunFam" id="1.20.1050.10:FF:000008">
    <property type="entry name" value="Glutathione S-transferase theta-1"/>
    <property type="match status" value="1"/>
</dbReference>
<dbReference type="PROSITE" id="PS50404">
    <property type="entry name" value="GST_NTER"/>
    <property type="match status" value="1"/>
</dbReference>
<gene>
    <name evidence="10" type="primary">gstt2b</name>
</gene>
<comment type="similarity">
    <text evidence="2">Belongs to the GST superfamily. Theta family.</text>
</comment>
<dbReference type="Pfam" id="PF00043">
    <property type="entry name" value="GST_C"/>
    <property type="match status" value="1"/>
</dbReference>
<evidence type="ECO:0000256" key="4">
    <source>
        <dbReference type="ARBA" id="ARBA00012452"/>
    </source>
</evidence>
<proteinExistence type="inferred from homology"/>
<dbReference type="GO" id="GO:0004364">
    <property type="term" value="F:glutathione transferase activity"/>
    <property type="evidence" value="ECO:0007669"/>
    <property type="project" value="UniProtKB-EC"/>
</dbReference>
<dbReference type="InterPro" id="IPR036249">
    <property type="entry name" value="Thioredoxin-like_sf"/>
</dbReference>
<dbReference type="InterPro" id="IPR040079">
    <property type="entry name" value="Glutathione_S-Trfase"/>
</dbReference>
<evidence type="ECO:0000256" key="1">
    <source>
        <dbReference type="ARBA" id="ARBA00004496"/>
    </source>
</evidence>
<dbReference type="PANTHER" id="PTHR43917:SF9">
    <property type="entry name" value="GLUTATHIONE S-TRANSFERASE THETA-1"/>
    <property type="match status" value="1"/>
</dbReference>
<evidence type="ECO:0000256" key="3">
    <source>
        <dbReference type="ARBA" id="ARBA00011738"/>
    </source>
</evidence>
<comment type="subunit">
    <text evidence="3">Homodimer.</text>
</comment>
<dbReference type="SUPFAM" id="SSF47616">
    <property type="entry name" value="GST C-terminal domain-like"/>
    <property type="match status" value="1"/>
</dbReference>
<dbReference type="SUPFAM" id="SSF52833">
    <property type="entry name" value="Thioredoxin-like"/>
    <property type="match status" value="1"/>
</dbReference>
<dbReference type="AlphaFoldDB" id="A0A8C5E1X0"/>
<dbReference type="SFLD" id="SFLDG01153">
    <property type="entry name" value="Main.4:_Theta-like"/>
    <property type="match status" value="1"/>
</dbReference>
<evidence type="ECO:0000259" key="8">
    <source>
        <dbReference type="PROSITE" id="PS50404"/>
    </source>
</evidence>
<comment type="subcellular location">
    <subcellularLocation>
        <location evidence="1">Cytoplasm</location>
    </subcellularLocation>
</comment>
<dbReference type="InterPro" id="IPR051369">
    <property type="entry name" value="GST_Theta"/>
</dbReference>
<keyword evidence="5" id="KW-0963">Cytoplasm</keyword>
<dbReference type="CDD" id="cd03183">
    <property type="entry name" value="GST_C_Theta"/>
    <property type="match status" value="1"/>
</dbReference>
<evidence type="ECO:0000256" key="7">
    <source>
        <dbReference type="ARBA" id="ARBA00047960"/>
    </source>
</evidence>
<dbReference type="OrthoDB" id="422574at2759"/>
<dbReference type="EC" id="2.5.1.18" evidence="4"/>
<keyword evidence="6" id="KW-0808">Transferase</keyword>
<accession>A0A8C5E1X0</accession>
<protein>
    <recommendedName>
        <fullName evidence="4">glutathione transferase</fullName>
        <ecNumber evidence="4">2.5.1.18</ecNumber>
    </recommendedName>
</protein>
<dbReference type="GO" id="GO:0005737">
    <property type="term" value="C:cytoplasm"/>
    <property type="evidence" value="ECO:0007669"/>
    <property type="project" value="UniProtKB-SubCell"/>
</dbReference>
<comment type="catalytic activity">
    <reaction evidence="7">
        <text>RX + glutathione = an S-substituted glutathione + a halide anion + H(+)</text>
        <dbReference type="Rhea" id="RHEA:16437"/>
        <dbReference type="ChEBI" id="CHEBI:15378"/>
        <dbReference type="ChEBI" id="CHEBI:16042"/>
        <dbReference type="ChEBI" id="CHEBI:17792"/>
        <dbReference type="ChEBI" id="CHEBI:57925"/>
        <dbReference type="ChEBI" id="CHEBI:90779"/>
        <dbReference type="EC" id="2.5.1.18"/>
    </reaction>
</comment>
<dbReference type="GO" id="GO:0006749">
    <property type="term" value="P:glutathione metabolic process"/>
    <property type="evidence" value="ECO:0007669"/>
    <property type="project" value="TreeGrafter"/>
</dbReference>
<sequence>MELYVELFSQPCRSVFMVAKALGIPFELKNVELLEGQQYSEDFAKLSLVKKVPVMKDGNFVLTESVAILQYMVEKYCSTVADHWYPSDLQQRARVHEYLSWQHQNLRAHGSRMYQMRVFYPILMDVEVPEEKMSVAVEDLNESLYLLEEKFLQNKAFIVGDSISLADVVALAEIMQPVGSGLDVFEGRPKLTAWKERVKKAVGEKVFDEAHQKILNMGGMAQKMKNSPGLEMFKPKFKKLFI</sequence>
<dbReference type="InterPro" id="IPR040077">
    <property type="entry name" value="GST_C_Theta"/>
</dbReference>
<name>A0A8C5E1X0_GOUWI</name>
<evidence type="ECO:0000256" key="2">
    <source>
        <dbReference type="ARBA" id="ARBA00009899"/>
    </source>
</evidence>
<feature type="domain" description="GST N-terminal" evidence="8">
    <location>
        <begin position="1"/>
        <end position="80"/>
    </location>
</feature>
<dbReference type="InterPro" id="IPR004045">
    <property type="entry name" value="Glutathione_S-Trfase_N"/>
</dbReference>
<dbReference type="SFLD" id="SFLDG00358">
    <property type="entry name" value="Main_(cytGST)"/>
    <property type="match status" value="1"/>
</dbReference>
<dbReference type="Gene3D" id="3.40.30.10">
    <property type="entry name" value="Glutaredoxin"/>
    <property type="match status" value="1"/>
</dbReference>
<reference evidence="10" key="2">
    <citation type="submission" date="2025-05" db="UniProtKB">
        <authorList>
            <consortium name="Ensembl"/>
        </authorList>
    </citation>
    <scope>IDENTIFICATION</scope>
</reference>
<dbReference type="Ensembl" id="ENSGWIT00000015783.1">
    <property type="protein sequence ID" value="ENSGWIP00000014270.1"/>
    <property type="gene ID" value="ENSGWIG00000008067.1"/>
</dbReference>
<evidence type="ECO:0000313" key="10">
    <source>
        <dbReference type="Ensembl" id="ENSGWIP00000014269.1"/>
    </source>
</evidence>
<dbReference type="InterPro" id="IPR010987">
    <property type="entry name" value="Glutathione-S-Trfase_C-like"/>
</dbReference>
<evidence type="ECO:0000256" key="5">
    <source>
        <dbReference type="ARBA" id="ARBA00022490"/>
    </source>
</evidence>
<evidence type="ECO:0000259" key="9">
    <source>
        <dbReference type="PROSITE" id="PS50405"/>
    </source>
</evidence>
<dbReference type="Proteomes" id="UP000694680">
    <property type="component" value="Chromosome 9"/>
</dbReference>
<feature type="domain" description="GST C-terminal" evidence="9">
    <location>
        <begin position="88"/>
        <end position="227"/>
    </location>
</feature>
<dbReference type="InterPro" id="IPR036282">
    <property type="entry name" value="Glutathione-S-Trfase_C_sf"/>
</dbReference>
<evidence type="ECO:0000313" key="11">
    <source>
        <dbReference type="Proteomes" id="UP000694680"/>
    </source>
</evidence>
<dbReference type="Pfam" id="PF02798">
    <property type="entry name" value="GST_N"/>
    <property type="match status" value="1"/>
</dbReference>
<organism evidence="10 11">
    <name type="scientific">Gouania willdenowi</name>
    <name type="common">Blunt-snouted clingfish</name>
    <name type="synonym">Lepadogaster willdenowi</name>
    <dbReference type="NCBI Taxonomy" id="441366"/>
    <lineage>
        <taxon>Eukaryota</taxon>
        <taxon>Metazoa</taxon>
        <taxon>Chordata</taxon>
        <taxon>Craniata</taxon>
        <taxon>Vertebrata</taxon>
        <taxon>Euteleostomi</taxon>
        <taxon>Actinopterygii</taxon>
        <taxon>Neopterygii</taxon>
        <taxon>Teleostei</taxon>
        <taxon>Neoteleostei</taxon>
        <taxon>Acanthomorphata</taxon>
        <taxon>Ovalentaria</taxon>
        <taxon>Blenniimorphae</taxon>
        <taxon>Blenniiformes</taxon>
        <taxon>Gobiesocoidei</taxon>
        <taxon>Gobiesocidae</taxon>
        <taxon>Gobiesocinae</taxon>
        <taxon>Gouania</taxon>
    </lineage>
</organism>
<evidence type="ECO:0000256" key="6">
    <source>
        <dbReference type="ARBA" id="ARBA00022679"/>
    </source>
</evidence>
<dbReference type="Gene3D" id="1.20.1050.10">
    <property type="match status" value="1"/>
</dbReference>
<dbReference type="Ensembl" id="ENSGWIT00000015782.1">
    <property type="protein sequence ID" value="ENSGWIP00000014269.1"/>
    <property type="gene ID" value="ENSGWIG00000008067.1"/>
</dbReference>